<sequence>MTLLCYVLVGASKSMDKFKLVDTGSLCVNFKAVKRLLDTDALKMEDIPVSKRTNSDEIPLQETAAGSATRFFDRAIGINVPHSRSLSINKTSDPLLLKVSDLLSRFKSIPDIIDPDSLKVTGDVWFGAGITLKGKVTIIAKPGLDINDPSDI</sequence>
<dbReference type="InterPro" id="IPR002618">
    <property type="entry name" value="UDPGP_fam"/>
</dbReference>
<evidence type="ECO:0000256" key="2">
    <source>
        <dbReference type="ARBA" id="ARBA00012415"/>
    </source>
</evidence>
<protein>
    <recommendedName>
        <fullName evidence="2">UTP--glucose-1-phosphate uridylyltransferase</fullName>
        <ecNumber evidence="2">2.7.7.9</ecNumber>
    </recommendedName>
</protein>
<evidence type="ECO:0000256" key="5">
    <source>
        <dbReference type="ARBA" id="ARBA00048128"/>
    </source>
</evidence>
<dbReference type="InterPro" id="IPR011004">
    <property type="entry name" value="Trimer_LpxA-like_sf"/>
</dbReference>
<comment type="caution">
    <text evidence="6">The sequence shown here is derived from an EMBL/GenBank/DDBJ whole genome shotgun (WGS) entry which is preliminary data.</text>
</comment>
<accession>A0A540NDB8</accession>
<dbReference type="Gene3D" id="2.160.10.10">
    <property type="entry name" value="Hexapeptide repeat proteins"/>
    <property type="match status" value="1"/>
</dbReference>
<organism evidence="6 7">
    <name type="scientific">Malus baccata</name>
    <name type="common">Siberian crab apple</name>
    <name type="synonym">Pyrus baccata</name>
    <dbReference type="NCBI Taxonomy" id="106549"/>
    <lineage>
        <taxon>Eukaryota</taxon>
        <taxon>Viridiplantae</taxon>
        <taxon>Streptophyta</taxon>
        <taxon>Embryophyta</taxon>
        <taxon>Tracheophyta</taxon>
        <taxon>Spermatophyta</taxon>
        <taxon>Magnoliopsida</taxon>
        <taxon>eudicotyledons</taxon>
        <taxon>Gunneridae</taxon>
        <taxon>Pentapetalae</taxon>
        <taxon>rosids</taxon>
        <taxon>fabids</taxon>
        <taxon>Rosales</taxon>
        <taxon>Rosaceae</taxon>
        <taxon>Amygdaloideae</taxon>
        <taxon>Maleae</taxon>
        <taxon>Malus</taxon>
    </lineage>
</organism>
<dbReference type="GO" id="GO:0006011">
    <property type="term" value="P:UDP-alpha-D-glucose metabolic process"/>
    <property type="evidence" value="ECO:0007669"/>
    <property type="project" value="InterPro"/>
</dbReference>
<dbReference type="Proteomes" id="UP000315295">
    <property type="component" value="Unassembled WGS sequence"/>
</dbReference>
<reference evidence="6 7" key="1">
    <citation type="journal article" date="2019" name="G3 (Bethesda)">
        <title>Sequencing of a Wild Apple (Malus baccata) Genome Unravels the Differences Between Cultivated and Wild Apple Species Regarding Disease Resistance and Cold Tolerance.</title>
        <authorList>
            <person name="Chen X."/>
        </authorList>
    </citation>
    <scope>NUCLEOTIDE SEQUENCE [LARGE SCALE GENOMIC DNA]</scope>
    <source>
        <strain evidence="7">cv. Shandingzi</strain>
        <tissue evidence="6">Leaves</tissue>
    </source>
</reference>
<dbReference type="EMBL" id="VIEB01000062">
    <property type="protein sequence ID" value="TQE09037.1"/>
    <property type="molecule type" value="Genomic_DNA"/>
</dbReference>
<keyword evidence="4" id="KW-0548">Nucleotidyltransferase</keyword>
<dbReference type="Gene3D" id="3.90.550.10">
    <property type="entry name" value="Spore Coat Polysaccharide Biosynthesis Protein SpsA, Chain A"/>
    <property type="match status" value="1"/>
</dbReference>
<evidence type="ECO:0000256" key="4">
    <source>
        <dbReference type="ARBA" id="ARBA00022695"/>
    </source>
</evidence>
<keyword evidence="3" id="KW-0808">Transferase</keyword>
<dbReference type="GO" id="GO:0003983">
    <property type="term" value="F:UTP:glucose-1-phosphate uridylyltransferase activity"/>
    <property type="evidence" value="ECO:0007669"/>
    <property type="project" value="UniProtKB-EC"/>
</dbReference>
<dbReference type="SUPFAM" id="SSF51161">
    <property type="entry name" value="Trimeric LpxA-like enzymes"/>
    <property type="match status" value="1"/>
</dbReference>
<dbReference type="AlphaFoldDB" id="A0A540NDB8"/>
<dbReference type="InterPro" id="IPR016267">
    <property type="entry name" value="UDPGP_trans"/>
</dbReference>
<dbReference type="EC" id="2.7.7.9" evidence="2"/>
<evidence type="ECO:0000256" key="3">
    <source>
        <dbReference type="ARBA" id="ARBA00022679"/>
    </source>
</evidence>
<evidence type="ECO:0000313" key="6">
    <source>
        <dbReference type="EMBL" id="TQE09037.1"/>
    </source>
</evidence>
<gene>
    <name evidence="6" type="ORF">C1H46_005420</name>
</gene>
<name>A0A540NDB8_MALBA</name>
<dbReference type="Pfam" id="PF01704">
    <property type="entry name" value="UDPGP"/>
    <property type="match status" value="1"/>
</dbReference>
<dbReference type="PANTHER" id="PTHR43511">
    <property type="match status" value="1"/>
</dbReference>
<evidence type="ECO:0000256" key="1">
    <source>
        <dbReference type="ARBA" id="ARBA00010401"/>
    </source>
</evidence>
<dbReference type="STRING" id="106549.A0A540NDB8"/>
<comment type="catalytic activity">
    <reaction evidence="5">
        <text>alpha-D-glucose 1-phosphate + UTP + H(+) = UDP-alpha-D-glucose + diphosphate</text>
        <dbReference type="Rhea" id="RHEA:19889"/>
        <dbReference type="ChEBI" id="CHEBI:15378"/>
        <dbReference type="ChEBI" id="CHEBI:33019"/>
        <dbReference type="ChEBI" id="CHEBI:46398"/>
        <dbReference type="ChEBI" id="CHEBI:58601"/>
        <dbReference type="ChEBI" id="CHEBI:58885"/>
        <dbReference type="EC" id="2.7.7.9"/>
    </reaction>
</comment>
<dbReference type="InterPro" id="IPR029044">
    <property type="entry name" value="Nucleotide-diphossugar_trans"/>
</dbReference>
<comment type="similarity">
    <text evidence="1">Belongs to the UDPGP type 1 family.</text>
</comment>
<evidence type="ECO:0000313" key="7">
    <source>
        <dbReference type="Proteomes" id="UP000315295"/>
    </source>
</evidence>
<proteinExistence type="inferred from homology"/>
<keyword evidence="7" id="KW-1185">Reference proteome</keyword>